<dbReference type="Pfam" id="PF02362">
    <property type="entry name" value="B3"/>
    <property type="match status" value="1"/>
</dbReference>
<evidence type="ECO:0000313" key="14">
    <source>
        <dbReference type="EMBL" id="QDX18301.1"/>
    </source>
</evidence>
<dbReference type="InterPro" id="IPR010525">
    <property type="entry name" value="ARF_dom"/>
</dbReference>
<keyword evidence="6 10" id="KW-0238">DNA-binding</keyword>
<dbReference type="FunFam" id="2.40.330.10:FF:000001">
    <property type="entry name" value="Auxin response factor"/>
    <property type="match status" value="1"/>
</dbReference>
<dbReference type="GO" id="GO:0005634">
    <property type="term" value="C:nucleus"/>
    <property type="evidence" value="ECO:0007669"/>
    <property type="project" value="UniProtKB-SubCell"/>
</dbReference>
<evidence type="ECO:0000256" key="8">
    <source>
        <dbReference type="ARBA" id="ARBA00023242"/>
    </source>
</evidence>
<dbReference type="PANTHER" id="PTHR31384:SF160">
    <property type="entry name" value="AUXIN RESPONSE FACTOR 16"/>
    <property type="match status" value="1"/>
</dbReference>
<dbReference type="Gene3D" id="2.30.30.1040">
    <property type="match status" value="1"/>
</dbReference>
<dbReference type="GO" id="GO:0051301">
    <property type="term" value="P:cell division"/>
    <property type="evidence" value="ECO:0007669"/>
    <property type="project" value="UniProtKB-ARBA"/>
</dbReference>
<sequence>MKDIENCLDSQLWHACAGGMVQMPLVNSLVYYSPQGHAEHGKSSVQFDSSMRIPPMILCRVISVKYKADSVTDEVFAEIKMVPLPNELDYSEDEGVSLGCNASEIQEKPVSFAKTLTQSDANNGGGFSVPRYCAETIFPRLDYSAMPPVQMVLVKDLHGKIWKFRHIYRGTPRRHLLTTGWSNFVNEKKLVAGDSVVFLRTENGDLCVGIRRAKVGQELSAGWNHKNCSFGGLTVYLREGDKRIIMDNDNRTGINSDSNSKGKGKLKVDSVMEAVTLAASGQPFKVVYYPRASAPEFVVKSSVVRAAMRVQWCPGMRFKMAFETVDSSRISWFMGTISSVQVADPVRWPGSPWRLLEVTWDEPDLLQNVNRVNPWLVELVSNMTAIHIEPLSPLQKKPRIAQHLDSLFDVQISGLPFPQNSLFPSLLDCTTPATSIQGARHVQHGTSLPELHFRKLQPGLFYSGVHCFAPPPIISPGLIALNPPAHEEDGSNLLTIGYPPQSVRNECDKESNANKPQLMLFGKQIFTEPQLSLSINSSLDMNPDKKVNFSDGSDSEFHQKSKRNNSSSDELSWHWDLNANDINPEIVHCKVFLESEDIGRTLDLSAFDSYEDMYRRLTSMFGIEISELTSRIIYRDTAGVVKHPEDEPFAKFMKVAKRLTISMDSSCNNIGK</sequence>
<dbReference type="FunFam" id="2.30.30.1040:FF:000002">
    <property type="entry name" value="Auxin response factor"/>
    <property type="match status" value="1"/>
</dbReference>
<dbReference type="InterPro" id="IPR044835">
    <property type="entry name" value="ARF_plant"/>
</dbReference>
<comment type="function">
    <text evidence="1 10">Auxin response factors (ARFs) are transcriptional factors that bind specifically to the DNA sequence 5'-TGTCTC-3' found in the auxin-responsive promoter elements (AuxREs).</text>
</comment>
<dbReference type="Gene3D" id="3.10.20.90">
    <property type="entry name" value="Phosphatidylinositol 3-kinase Catalytic Subunit, Chain A, domain 1"/>
    <property type="match status" value="1"/>
</dbReference>
<dbReference type="GO" id="GO:0006355">
    <property type="term" value="P:regulation of DNA-templated transcription"/>
    <property type="evidence" value="ECO:0007669"/>
    <property type="project" value="InterPro"/>
</dbReference>
<dbReference type="InterPro" id="IPR003340">
    <property type="entry name" value="B3_DNA-bd"/>
</dbReference>
<dbReference type="CDD" id="cd10017">
    <property type="entry name" value="B3_DNA"/>
    <property type="match status" value="1"/>
</dbReference>
<evidence type="ECO:0000256" key="9">
    <source>
        <dbReference type="ARBA" id="ARBA00023294"/>
    </source>
</evidence>
<comment type="subcellular location">
    <subcellularLocation>
        <location evidence="2 10">Nucleus</location>
    </subcellularLocation>
</comment>
<proteinExistence type="evidence at transcript level"/>
<evidence type="ECO:0000256" key="5">
    <source>
        <dbReference type="ARBA" id="ARBA00023015"/>
    </source>
</evidence>
<dbReference type="InterPro" id="IPR053793">
    <property type="entry name" value="PB1-like"/>
</dbReference>
<evidence type="ECO:0000259" key="13">
    <source>
        <dbReference type="PROSITE" id="PS51745"/>
    </source>
</evidence>
<comment type="similarity">
    <text evidence="3 10">Belongs to the ARF family.</text>
</comment>
<dbReference type="PROSITE" id="PS51745">
    <property type="entry name" value="PB1"/>
    <property type="match status" value="1"/>
</dbReference>
<dbReference type="Gene3D" id="2.40.330.10">
    <property type="entry name" value="DNA-binding pseudobarrel domain"/>
    <property type="match status" value="1"/>
</dbReference>
<feature type="domain" description="TF-B3" evidence="12">
    <location>
        <begin position="112"/>
        <end position="214"/>
    </location>
</feature>
<evidence type="ECO:0000256" key="2">
    <source>
        <dbReference type="ARBA" id="ARBA00004123"/>
    </source>
</evidence>
<keyword evidence="7 10" id="KW-0804">Transcription</keyword>
<dbReference type="SMART" id="SM01019">
    <property type="entry name" value="B3"/>
    <property type="match status" value="1"/>
</dbReference>
<dbReference type="AlphaFoldDB" id="A0A5B8HWE2"/>
<evidence type="ECO:0000259" key="12">
    <source>
        <dbReference type="PROSITE" id="PS50863"/>
    </source>
</evidence>
<reference evidence="14" key="1">
    <citation type="journal article" date="2015" name="PLoS ONE">
        <title>Transcriptome Characterization of Cymbidium sinense 'Dharma' Using 454 Pyrosequencing and Its Application in the Identification of Genes Associated with Leaf Color Variation.</title>
        <authorList>
            <person name="Zhu G."/>
            <person name="Yang F."/>
            <person name="Shi S."/>
            <person name="Li D."/>
            <person name="Wang Z."/>
            <person name="Liu H."/>
            <person name="Huang D."/>
            <person name="Wang C."/>
        </authorList>
    </citation>
    <scope>NUCLEOTIDE SEQUENCE</scope>
</reference>
<dbReference type="GO" id="GO:0048829">
    <property type="term" value="P:root cap development"/>
    <property type="evidence" value="ECO:0007669"/>
    <property type="project" value="UniProtKB-ARBA"/>
</dbReference>
<evidence type="ECO:0000256" key="3">
    <source>
        <dbReference type="ARBA" id="ARBA00007853"/>
    </source>
</evidence>
<dbReference type="EMBL" id="MK414289">
    <property type="protein sequence ID" value="QDX18301.1"/>
    <property type="molecule type" value="mRNA"/>
</dbReference>
<dbReference type="Pfam" id="PF06507">
    <property type="entry name" value="ARF_AD"/>
    <property type="match status" value="1"/>
</dbReference>
<organism evidence="14">
    <name type="scientific">Cymbidium sinense</name>
    <dbReference type="NCBI Taxonomy" id="112615"/>
    <lineage>
        <taxon>Eukaryota</taxon>
        <taxon>Viridiplantae</taxon>
        <taxon>Streptophyta</taxon>
        <taxon>Embryophyta</taxon>
        <taxon>Tracheophyta</taxon>
        <taxon>Spermatophyta</taxon>
        <taxon>Magnoliopsida</taxon>
        <taxon>Liliopsida</taxon>
        <taxon>Asparagales</taxon>
        <taxon>Orchidaceae</taxon>
        <taxon>Epidendroideae</taxon>
        <taxon>Cymbidieae</taxon>
        <taxon>Cymbidiinae</taxon>
        <taxon>Cymbidium</taxon>
    </lineage>
</organism>
<dbReference type="GO" id="GO:0009734">
    <property type="term" value="P:auxin-activated signaling pathway"/>
    <property type="evidence" value="ECO:0007669"/>
    <property type="project" value="UniProtKB-KW"/>
</dbReference>
<keyword evidence="5 10" id="KW-0805">Transcription regulation</keyword>
<comment type="subunit">
    <text evidence="4 10">Homodimers and heterodimers.</text>
</comment>
<evidence type="ECO:0000256" key="10">
    <source>
        <dbReference type="RuleBase" id="RU004561"/>
    </source>
</evidence>
<dbReference type="PANTHER" id="PTHR31384">
    <property type="entry name" value="AUXIN RESPONSE FACTOR 4-RELATED"/>
    <property type="match status" value="1"/>
</dbReference>
<keyword evidence="8 10" id="KW-0539">Nucleus</keyword>
<evidence type="ECO:0000256" key="6">
    <source>
        <dbReference type="ARBA" id="ARBA00023125"/>
    </source>
</evidence>
<evidence type="ECO:0000256" key="11">
    <source>
        <dbReference type="SAM" id="MobiDB-lite"/>
    </source>
</evidence>
<evidence type="ECO:0000256" key="7">
    <source>
        <dbReference type="ARBA" id="ARBA00023163"/>
    </source>
</evidence>
<protein>
    <recommendedName>
        <fullName evidence="10">Auxin response factor</fullName>
    </recommendedName>
</protein>
<dbReference type="InterPro" id="IPR015300">
    <property type="entry name" value="DNA-bd_pseudobarrel_sf"/>
</dbReference>
<name>A0A5B8HWE2_9ASPA</name>
<keyword evidence="9 10" id="KW-0927">Auxin signaling pathway</keyword>
<evidence type="ECO:0000256" key="4">
    <source>
        <dbReference type="ARBA" id="ARBA00011726"/>
    </source>
</evidence>
<dbReference type="GO" id="GO:0003677">
    <property type="term" value="F:DNA binding"/>
    <property type="evidence" value="ECO:0007669"/>
    <property type="project" value="UniProtKB-KW"/>
</dbReference>
<accession>A0A5B8HWE2</accession>
<feature type="domain" description="PB1" evidence="13">
    <location>
        <begin position="586"/>
        <end position="666"/>
    </location>
</feature>
<evidence type="ECO:0000256" key="1">
    <source>
        <dbReference type="ARBA" id="ARBA00003182"/>
    </source>
</evidence>
<dbReference type="PROSITE" id="PS50863">
    <property type="entry name" value="B3"/>
    <property type="match status" value="1"/>
</dbReference>
<dbReference type="GO" id="GO:0007389">
    <property type="term" value="P:pattern specification process"/>
    <property type="evidence" value="ECO:0007669"/>
    <property type="project" value="UniProtKB-ARBA"/>
</dbReference>
<dbReference type="SUPFAM" id="SSF101936">
    <property type="entry name" value="DNA-binding pseudobarrel domain"/>
    <property type="match status" value="1"/>
</dbReference>
<feature type="region of interest" description="Disordered" evidence="11">
    <location>
        <begin position="544"/>
        <end position="570"/>
    </location>
</feature>